<feature type="signal peptide" evidence="1">
    <location>
        <begin position="1"/>
        <end position="18"/>
    </location>
</feature>
<dbReference type="Gene3D" id="3.40.50.1240">
    <property type="entry name" value="Phosphoglycerate mutase-like"/>
    <property type="match status" value="2"/>
</dbReference>
<evidence type="ECO:0000256" key="1">
    <source>
        <dbReference type="SAM" id="SignalP"/>
    </source>
</evidence>
<dbReference type="InterPro" id="IPR029033">
    <property type="entry name" value="His_PPase_superfam"/>
</dbReference>
<organism evidence="2 3">
    <name type="scientific">Sphingomonas kyungheensis</name>
    <dbReference type="NCBI Taxonomy" id="1069987"/>
    <lineage>
        <taxon>Bacteria</taxon>
        <taxon>Pseudomonadati</taxon>
        <taxon>Pseudomonadota</taxon>
        <taxon>Alphaproteobacteria</taxon>
        <taxon>Sphingomonadales</taxon>
        <taxon>Sphingomonadaceae</taxon>
        <taxon>Sphingomonas</taxon>
    </lineage>
</organism>
<name>A0ABU8H7A8_9SPHN</name>
<dbReference type="SUPFAM" id="SSF53254">
    <property type="entry name" value="Phosphoglycerate mutase-like"/>
    <property type="match status" value="1"/>
</dbReference>
<dbReference type="InterPro" id="IPR000560">
    <property type="entry name" value="His_Pase_clade-2"/>
</dbReference>
<dbReference type="Pfam" id="PF00328">
    <property type="entry name" value="His_Phos_2"/>
    <property type="match status" value="1"/>
</dbReference>
<comment type="caution">
    <text evidence="2">The sequence shown here is derived from an EMBL/GenBank/DDBJ whole genome shotgun (WGS) entry which is preliminary data.</text>
</comment>
<feature type="chain" id="PRO_5047142162" evidence="1">
    <location>
        <begin position="19"/>
        <end position="417"/>
    </location>
</feature>
<keyword evidence="3" id="KW-1185">Reference proteome</keyword>
<dbReference type="RefSeq" id="WP_336546070.1">
    <property type="nucleotide sequence ID" value="NZ_JBBBDM010000015.1"/>
</dbReference>
<dbReference type="Proteomes" id="UP001367771">
    <property type="component" value="Unassembled WGS sequence"/>
</dbReference>
<accession>A0ABU8H7A8</accession>
<keyword evidence="1" id="KW-0732">Signal</keyword>
<proteinExistence type="predicted"/>
<evidence type="ECO:0000313" key="2">
    <source>
        <dbReference type="EMBL" id="MEI5688869.1"/>
    </source>
</evidence>
<sequence>MRRWLALALLAAASPSPAAPPAPAPAPAAARGETVERVVLLMRHGVRPSTKFPATPAGTTAQAWPAWSTPAGDLTPHGAAAIGRLGAYDRALWVRQGLLPASGCAPAAISARASGASRAIRTGRAFLAALTPGCAVPLDHPASEDEDATFHPADAGLAIDGDTARAAALRQAPAGGIAAEAVANADAFRVLEHVTGCCPGKACGRGASACTAADRVSHLVAVPGDKPDLKGALSFASTAGQTILLQYLEAMPMAQVGWGRASAADIRTMLRFHPIKFRYETRPPYVAQRLAAPLARRIVDALAGRSGRITLLFGHDTNLAALGGFYDLHWTMADYPRDDIAPGGALGFELVRGADGARYVRAFSQAQTMAQVRALTPLTRGVAPHRAAVAIPGCPARCPLASFVALTEARLRQPVAR</sequence>
<gene>
    <name evidence="2" type="ORF">V8201_17385</name>
</gene>
<evidence type="ECO:0000313" key="3">
    <source>
        <dbReference type="Proteomes" id="UP001367771"/>
    </source>
</evidence>
<protein>
    <submittedName>
        <fullName evidence="2">Histidine-type phosphatase</fullName>
    </submittedName>
</protein>
<reference evidence="2 3" key="1">
    <citation type="journal article" date="2013" name="Int. J. Syst. Evol. Microbiol.">
        <title>Sphingomonas kyungheensis sp. nov., a bacterium with ginsenoside-converting activity isolated from soil of a ginseng field.</title>
        <authorList>
            <person name="Son H.M."/>
            <person name="Yang J.E."/>
            <person name="Park Y."/>
            <person name="Han C.K."/>
            <person name="Kim S.G."/>
            <person name="Kook M."/>
            <person name="Yi T.H."/>
        </authorList>
    </citation>
    <scope>NUCLEOTIDE SEQUENCE [LARGE SCALE GENOMIC DNA]</scope>
    <source>
        <strain evidence="2 3">LMG 26582</strain>
    </source>
</reference>
<dbReference type="EMBL" id="JBBBDM010000015">
    <property type="protein sequence ID" value="MEI5688869.1"/>
    <property type="molecule type" value="Genomic_DNA"/>
</dbReference>